<evidence type="ECO:0000313" key="7">
    <source>
        <dbReference type="Proteomes" id="UP000253940"/>
    </source>
</evidence>
<organism evidence="6 7">
    <name type="scientific">Aquirhabdus parva</name>
    <dbReference type="NCBI Taxonomy" id="2283318"/>
    <lineage>
        <taxon>Bacteria</taxon>
        <taxon>Pseudomonadati</taxon>
        <taxon>Pseudomonadota</taxon>
        <taxon>Gammaproteobacteria</taxon>
        <taxon>Moraxellales</taxon>
        <taxon>Moraxellaceae</taxon>
        <taxon>Aquirhabdus</taxon>
    </lineage>
</organism>
<keyword evidence="1 4" id="KW-0812">Transmembrane</keyword>
<evidence type="ECO:0000256" key="2">
    <source>
        <dbReference type="ARBA" id="ARBA00022989"/>
    </source>
</evidence>
<dbReference type="InterPro" id="IPR036259">
    <property type="entry name" value="MFS_trans_sf"/>
</dbReference>
<feature type="transmembrane region" description="Helical" evidence="4">
    <location>
        <begin position="142"/>
        <end position="167"/>
    </location>
</feature>
<feature type="domain" description="Major facilitator superfamily (MFS) profile" evidence="5">
    <location>
        <begin position="21"/>
        <end position="398"/>
    </location>
</feature>
<keyword evidence="3 4" id="KW-0472">Membrane</keyword>
<gene>
    <name evidence="6" type="ORF">HYN46_11540</name>
</gene>
<sequence length="403" mass="43184">MKVVDGVPTVSNTHKGIHFQILGVVCTAHFINDILQSLLLAIYPVLKGTFHLSFAQMGWLTLIHQMTTSLLQPLVGIYTDKHPKQYAMAFGLAITIIGIYVLSTATSYGLLIIAAVLMAMGSSILHPIAAHASSLASGKRQGLAHSVFQVGGNIGTAIGPLLAAAIIVSHGQFSLIWFGLIAVLIIPLLLKAGSWYKETLLLNTAKTPDINKVSGLPKRSVQIGLFILVLMIFSKFFYISSFTSYYTFYLMAKFQIPVALSQVYLFAFLFAVAIGILCGGPLGDKIGRKNLICLSILGAGPFTLMLPYASLFWTGILSVIIGFTISCAFPTIIAFAQELIPNKTGAVLGVMYGLAFGMGGVSAALLGELADHCGIIYVYSLCSFLPILGLFALRLPNLKKSTI</sequence>
<evidence type="ECO:0000256" key="3">
    <source>
        <dbReference type="ARBA" id="ARBA00023136"/>
    </source>
</evidence>
<dbReference type="SUPFAM" id="SSF103473">
    <property type="entry name" value="MFS general substrate transporter"/>
    <property type="match status" value="1"/>
</dbReference>
<feature type="transmembrane region" description="Helical" evidence="4">
    <location>
        <begin position="108"/>
        <end position="130"/>
    </location>
</feature>
<proteinExistence type="predicted"/>
<dbReference type="PROSITE" id="PS50850">
    <property type="entry name" value="MFS"/>
    <property type="match status" value="1"/>
</dbReference>
<keyword evidence="7" id="KW-1185">Reference proteome</keyword>
<evidence type="ECO:0000256" key="4">
    <source>
        <dbReference type="SAM" id="Phobius"/>
    </source>
</evidence>
<dbReference type="PANTHER" id="PTHR43129:SF1">
    <property type="entry name" value="FOSMIDOMYCIN RESISTANCE PROTEIN"/>
    <property type="match status" value="1"/>
</dbReference>
<feature type="transmembrane region" description="Helical" evidence="4">
    <location>
        <begin position="315"/>
        <end position="335"/>
    </location>
</feature>
<feature type="transmembrane region" description="Helical" evidence="4">
    <location>
        <begin position="173"/>
        <end position="190"/>
    </location>
</feature>
<dbReference type="InterPro" id="IPR020846">
    <property type="entry name" value="MFS_dom"/>
</dbReference>
<feature type="transmembrane region" description="Helical" evidence="4">
    <location>
        <begin position="291"/>
        <end position="309"/>
    </location>
</feature>
<accession>A0A345P805</accession>
<dbReference type="Proteomes" id="UP000253940">
    <property type="component" value="Chromosome"/>
</dbReference>
<dbReference type="AlphaFoldDB" id="A0A345P805"/>
<feature type="transmembrane region" description="Helical" evidence="4">
    <location>
        <begin position="221"/>
        <end position="239"/>
    </location>
</feature>
<feature type="transmembrane region" description="Helical" evidence="4">
    <location>
        <begin position="347"/>
        <end position="370"/>
    </location>
</feature>
<feature type="transmembrane region" description="Helical" evidence="4">
    <location>
        <begin position="21"/>
        <end position="46"/>
    </location>
</feature>
<name>A0A345P805_9GAMM</name>
<evidence type="ECO:0000313" key="6">
    <source>
        <dbReference type="EMBL" id="AXI03414.1"/>
    </source>
</evidence>
<dbReference type="KEGG" id="mbah:HYN46_11540"/>
<feature type="transmembrane region" description="Helical" evidence="4">
    <location>
        <begin position="259"/>
        <end position="279"/>
    </location>
</feature>
<dbReference type="CDD" id="cd17478">
    <property type="entry name" value="MFS_FsR"/>
    <property type="match status" value="1"/>
</dbReference>
<dbReference type="RefSeq" id="WP_114899522.1">
    <property type="nucleotide sequence ID" value="NZ_CP031222.1"/>
</dbReference>
<protein>
    <submittedName>
        <fullName evidence="6">MFS transporter</fullName>
    </submittedName>
</protein>
<dbReference type="GO" id="GO:0022857">
    <property type="term" value="F:transmembrane transporter activity"/>
    <property type="evidence" value="ECO:0007669"/>
    <property type="project" value="InterPro"/>
</dbReference>
<dbReference type="Gene3D" id="1.20.1250.20">
    <property type="entry name" value="MFS general substrate transporter like domains"/>
    <property type="match status" value="2"/>
</dbReference>
<dbReference type="Pfam" id="PF07690">
    <property type="entry name" value="MFS_1"/>
    <property type="match status" value="1"/>
</dbReference>
<feature type="transmembrane region" description="Helical" evidence="4">
    <location>
        <begin position="376"/>
        <end position="395"/>
    </location>
</feature>
<dbReference type="OrthoDB" id="9770492at2"/>
<dbReference type="GO" id="GO:0005886">
    <property type="term" value="C:plasma membrane"/>
    <property type="evidence" value="ECO:0007669"/>
    <property type="project" value="TreeGrafter"/>
</dbReference>
<feature type="transmembrane region" description="Helical" evidence="4">
    <location>
        <begin position="86"/>
        <end position="102"/>
    </location>
</feature>
<dbReference type="PANTHER" id="PTHR43129">
    <property type="entry name" value="FOSMIDOMYCIN RESISTANCE PROTEIN"/>
    <property type="match status" value="1"/>
</dbReference>
<keyword evidence="2 4" id="KW-1133">Transmembrane helix</keyword>
<dbReference type="EMBL" id="CP031222">
    <property type="protein sequence ID" value="AXI03414.1"/>
    <property type="molecule type" value="Genomic_DNA"/>
</dbReference>
<evidence type="ECO:0000256" key="1">
    <source>
        <dbReference type="ARBA" id="ARBA00022692"/>
    </source>
</evidence>
<dbReference type="InterPro" id="IPR011701">
    <property type="entry name" value="MFS"/>
</dbReference>
<evidence type="ECO:0000259" key="5">
    <source>
        <dbReference type="PROSITE" id="PS50850"/>
    </source>
</evidence>
<reference evidence="6 7" key="1">
    <citation type="submission" date="2018-07" db="EMBL/GenBank/DDBJ databases">
        <title>Genome sequencing of Moraxellaceae gen. HYN0046.</title>
        <authorList>
            <person name="Kim M."/>
            <person name="Yi H."/>
        </authorList>
    </citation>
    <scope>NUCLEOTIDE SEQUENCE [LARGE SCALE GENOMIC DNA]</scope>
    <source>
        <strain evidence="6 7">HYN0046</strain>
    </source>
</reference>